<dbReference type="Pfam" id="PF14257">
    <property type="entry name" value="DUF4349"/>
    <property type="match status" value="1"/>
</dbReference>
<evidence type="ECO:0000259" key="5">
    <source>
        <dbReference type="Pfam" id="PF14257"/>
    </source>
</evidence>
<dbReference type="KEGG" id="sarm:DVA86_09705"/>
<dbReference type="PROSITE" id="PS51257">
    <property type="entry name" value="PROKAR_LIPOPROTEIN"/>
    <property type="match status" value="1"/>
</dbReference>
<proteinExistence type="predicted"/>
<sequence>MRSPVVRGAVALAAALLVASAGVTGCTSGSDGGGSADGPERARDGKAGQEAAQKAAPEAEAGAEADPSAGASEAPASPQEHIVRTAEVAVETEDVPGGLAEARATVRAAGGYVGSETTDRDPDGGERSRATLRVPPAEYESVLGKLSGLGELRERKVSAKDVTDQMVDVRSRIKTQQASVERVRKLMDDAEKLSDVVTLESELSTRQADLEAQQARLKSLEDRTGMATLTLILRDPDGSSGSGGDGGTSVGDALAGGWGAFVVMLRWVVIALGATLPFAAAAALLFLVWRAVRRRGGAPAATARPPGGEGPAD</sequence>
<evidence type="ECO:0000313" key="7">
    <source>
        <dbReference type="Proteomes" id="UP000254425"/>
    </source>
</evidence>
<dbReference type="InterPro" id="IPR025645">
    <property type="entry name" value="DUF4349"/>
</dbReference>
<name>A0A345XML6_9ACTN</name>
<organism evidence="6 7">
    <name type="scientific">Streptomyces armeniacus</name>
    <dbReference type="NCBI Taxonomy" id="83291"/>
    <lineage>
        <taxon>Bacteria</taxon>
        <taxon>Bacillati</taxon>
        <taxon>Actinomycetota</taxon>
        <taxon>Actinomycetes</taxon>
        <taxon>Kitasatosporales</taxon>
        <taxon>Streptomycetaceae</taxon>
        <taxon>Streptomyces</taxon>
    </lineage>
</organism>
<keyword evidence="1" id="KW-0175">Coiled coil</keyword>
<feature type="compositionally biased region" description="Basic and acidic residues" evidence="2">
    <location>
        <begin position="38"/>
        <end position="47"/>
    </location>
</feature>
<feature type="transmembrane region" description="Helical" evidence="3">
    <location>
        <begin position="267"/>
        <end position="289"/>
    </location>
</feature>
<dbReference type="EMBL" id="CP031320">
    <property type="protein sequence ID" value="AXK32882.1"/>
    <property type="molecule type" value="Genomic_DNA"/>
</dbReference>
<feature type="coiled-coil region" evidence="1">
    <location>
        <begin position="173"/>
        <end position="223"/>
    </location>
</feature>
<keyword evidence="4" id="KW-0732">Signal</keyword>
<feature type="chain" id="PRO_5038925566" evidence="4">
    <location>
        <begin position="22"/>
        <end position="313"/>
    </location>
</feature>
<keyword evidence="7" id="KW-1185">Reference proteome</keyword>
<feature type="compositionally biased region" description="Low complexity" evidence="2">
    <location>
        <begin position="48"/>
        <end position="80"/>
    </location>
</feature>
<keyword evidence="3" id="KW-0812">Transmembrane</keyword>
<keyword evidence="3" id="KW-1133">Transmembrane helix</keyword>
<feature type="signal peptide" evidence="4">
    <location>
        <begin position="1"/>
        <end position="21"/>
    </location>
</feature>
<protein>
    <submittedName>
        <fullName evidence="6">DUF4349 domain-containing protein</fullName>
    </submittedName>
</protein>
<reference evidence="6 7" key="1">
    <citation type="submission" date="2018-07" db="EMBL/GenBank/DDBJ databases">
        <title>Draft genome of the type strain Streptomyces armeniacus ATCC 15676.</title>
        <authorList>
            <person name="Labana P."/>
            <person name="Gosse J.T."/>
            <person name="Boddy C.N."/>
        </authorList>
    </citation>
    <scope>NUCLEOTIDE SEQUENCE [LARGE SCALE GENOMIC DNA]</scope>
    <source>
        <strain evidence="6 7">ATCC 15676</strain>
    </source>
</reference>
<accession>A0A345XML6</accession>
<evidence type="ECO:0000313" key="6">
    <source>
        <dbReference type="EMBL" id="AXK32882.1"/>
    </source>
</evidence>
<feature type="region of interest" description="Disordered" evidence="2">
    <location>
        <begin position="110"/>
        <end position="129"/>
    </location>
</feature>
<keyword evidence="3" id="KW-0472">Membrane</keyword>
<gene>
    <name evidence="6" type="ORF">DVA86_09705</name>
</gene>
<feature type="compositionally biased region" description="Basic and acidic residues" evidence="2">
    <location>
        <begin position="117"/>
        <end position="129"/>
    </location>
</feature>
<evidence type="ECO:0000256" key="1">
    <source>
        <dbReference type="SAM" id="Coils"/>
    </source>
</evidence>
<dbReference type="Proteomes" id="UP000254425">
    <property type="component" value="Chromosome"/>
</dbReference>
<dbReference type="AlphaFoldDB" id="A0A345XML6"/>
<feature type="domain" description="DUF4349" evidence="5">
    <location>
        <begin position="81"/>
        <end position="290"/>
    </location>
</feature>
<evidence type="ECO:0000256" key="4">
    <source>
        <dbReference type="SAM" id="SignalP"/>
    </source>
</evidence>
<dbReference type="RefSeq" id="WP_208877394.1">
    <property type="nucleotide sequence ID" value="NZ_CP031320.1"/>
</dbReference>
<feature type="region of interest" description="Disordered" evidence="2">
    <location>
        <begin position="25"/>
        <end position="80"/>
    </location>
</feature>
<evidence type="ECO:0000256" key="3">
    <source>
        <dbReference type="SAM" id="Phobius"/>
    </source>
</evidence>
<evidence type="ECO:0000256" key="2">
    <source>
        <dbReference type="SAM" id="MobiDB-lite"/>
    </source>
</evidence>